<dbReference type="GO" id="GO:0004622">
    <property type="term" value="F:phosphatidylcholine lysophospholipase activity"/>
    <property type="evidence" value="ECO:0007669"/>
    <property type="project" value="TreeGrafter"/>
</dbReference>
<protein>
    <recommendedName>
        <fullName evidence="2">Serine aminopeptidase S33 domain-containing protein</fullName>
    </recommendedName>
</protein>
<dbReference type="PANTHER" id="PTHR12277:SF69">
    <property type="entry name" value="PROTEIN ABHD12B"/>
    <property type="match status" value="1"/>
</dbReference>
<dbReference type="Gene3D" id="3.40.50.1820">
    <property type="entry name" value="alpha/beta hydrolase"/>
    <property type="match status" value="1"/>
</dbReference>
<dbReference type="GO" id="GO:0052651">
    <property type="term" value="P:monoacylglycerol catabolic process"/>
    <property type="evidence" value="ECO:0007669"/>
    <property type="project" value="TreeGrafter"/>
</dbReference>
<dbReference type="GO" id="GO:0047372">
    <property type="term" value="F:monoacylglycerol lipase activity"/>
    <property type="evidence" value="ECO:0007669"/>
    <property type="project" value="TreeGrafter"/>
</dbReference>
<reference evidence="3" key="2">
    <citation type="submission" date="2025-08" db="UniProtKB">
        <authorList>
            <consortium name="Ensembl"/>
        </authorList>
    </citation>
    <scope>IDENTIFICATION</scope>
</reference>
<name>A0A8C5N7Y8_GOUWI</name>
<evidence type="ECO:0000313" key="3">
    <source>
        <dbReference type="Ensembl" id="ENSGWIP00000035628.1"/>
    </source>
</evidence>
<dbReference type="Ensembl" id="ENSGWIT00000038844.1">
    <property type="protein sequence ID" value="ENSGWIP00000035628.1"/>
    <property type="gene ID" value="ENSGWIG00000018350.1"/>
</dbReference>
<dbReference type="GO" id="GO:0005789">
    <property type="term" value="C:endoplasmic reticulum membrane"/>
    <property type="evidence" value="ECO:0007669"/>
    <property type="project" value="TreeGrafter"/>
</dbReference>
<organism evidence="3 4">
    <name type="scientific">Gouania willdenowi</name>
    <name type="common">Blunt-snouted clingfish</name>
    <name type="synonym">Lepadogaster willdenowi</name>
    <dbReference type="NCBI Taxonomy" id="441366"/>
    <lineage>
        <taxon>Eukaryota</taxon>
        <taxon>Metazoa</taxon>
        <taxon>Chordata</taxon>
        <taxon>Craniata</taxon>
        <taxon>Vertebrata</taxon>
        <taxon>Euteleostomi</taxon>
        <taxon>Actinopterygii</taxon>
        <taxon>Neopterygii</taxon>
        <taxon>Teleostei</taxon>
        <taxon>Neoteleostei</taxon>
        <taxon>Acanthomorphata</taxon>
        <taxon>Ovalentaria</taxon>
        <taxon>Blenniimorphae</taxon>
        <taxon>Blenniiformes</taxon>
        <taxon>Gobiesocoidei</taxon>
        <taxon>Gobiesocidae</taxon>
        <taxon>Gobiesocinae</taxon>
        <taxon>Gouania</taxon>
    </lineage>
</organism>
<dbReference type="SUPFAM" id="SSF53474">
    <property type="entry name" value="alpha/beta-Hydrolases"/>
    <property type="match status" value="1"/>
</dbReference>
<dbReference type="AlphaFoldDB" id="A0A8C5N7Y8"/>
<dbReference type="InterPro" id="IPR022742">
    <property type="entry name" value="Hydrolase_4"/>
</dbReference>
<dbReference type="Proteomes" id="UP000694680">
    <property type="component" value="Chromosome 22"/>
</dbReference>
<evidence type="ECO:0000259" key="2">
    <source>
        <dbReference type="Pfam" id="PF12146"/>
    </source>
</evidence>
<evidence type="ECO:0000313" key="4">
    <source>
        <dbReference type="Proteomes" id="UP000694680"/>
    </source>
</evidence>
<keyword evidence="4" id="KW-1185">Reference proteome</keyword>
<feature type="domain" description="Serine aminopeptidase S33" evidence="2">
    <location>
        <begin position="98"/>
        <end position="218"/>
    </location>
</feature>
<proteinExistence type="predicted"/>
<reference evidence="3" key="1">
    <citation type="submission" date="2020-06" db="EMBL/GenBank/DDBJ databases">
        <authorList>
            <consortium name="Wellcome Sanger Institute Data Sharing"/>
        </authorList>
    </citation>
    <scope>NUCLEOTIDE SEQUENCE [LARGE SCALE GENOMIC DNA]</scope>
</reference>
<dbReference type="Pfam" id="PF12146">
    <property type="entry name" value="Hydrolase_4"/>
    <property type="match status" value="1"/>
</dbReference>
<gene>
    <name evidence="3" type="primary">abhd12b</name>
</gene>
<feature type="transmembrane region" description="Helical" evidence="1">
    <location>
        <begin position="12"/>
        <end position="35"/>
    </location>
</feature>
<accession>A0A8C5N7Y8</accession>
<keyword evidence="1" id="KW-0812">Transmembrane</keyword>
<dbReference type="PANTHER" id="PTHR12277">
    <property type="entry name" value="ALPHA/BETA HYDROLASE DOMAIN-CONTAINING PROTEIN"/>
    <property type="match status" value="1"/>
</dbReference>
<keyword evidence="1" id="KW-1133">Transmembrane helix</keyword>
<reference evidence="3" key="3">
    <citation type="submission" date="2025-09" db="UniProtKB">
        <authorList>
            <consortium name="Ensembl"/>
        </authorList>
    </citation>
    <scope>IDENTIFICATION</scope>
</reference>
<dbReference type="OrthoDB" id="10249433at2759"/>
<dbReference type="InterPro" id="IPR029058">
    <property type="entry name" value="AB_hydrolase_fold"/>
</dbReference>
<dbReference type="GO" id="GO:0006660">
    <property type="term" value="P:phosphatidylserine catabolic process"/>
    <property type="evidence" value="ECO:0007669"/>
    <property type="project" value="TreeGrafter"/>
</dbReference>
<keyword evidence="1" id="KW-0472">Membrane</keyword>
<sequence>MNTCVSVLLTVYASVPVILYLFPWILGHVIYAHLLRLPFFVDLSRPEDVLNNTWNFYLNTEEDISVGVWHTLPVGQYEENDGREPGWHQETLGDGHPVVIYLHGNVGTRAIHHRVQLVKILSAAGYHVFSLDYRGFGDSSGEPSESGLTTDALFLYHWVKRHSRACLVCLWGHSLGSGVATNSAVKLQEQGFPVEALILEAPYTRIGEVVESHALAKFYTFLPGFQGLLWNILEQNNIVFANDENLKTLTSPLMILHSEDDGVVPHHMGLKLYQISLQTRRRLNTSAEVKMISFSARHGYSHNNVYLEPGLPTMVGSFLQNLMQ</sequence>
<evidence type="ECO:0000256" key="1">
    <source>
        <dbReference type="SAM" id="Phobius"/>
    </source>
</evidence>